<dbReference type="Proteomes" id="UP001162135">
    <property type="component" value="Unassembled WGS sequence"/>
</dbReference>
<dbReference type="EMBL" id="PGFS01000001">
    <property type="protein sequence ID" value="MDH4572548.1"/>
    <property type="molecule type" value="Genomic_DNA"/>
</dbReference>
<accession>A0ABT6I4Z6</accession>
<evidence type="ECO:0000313" key="2">
    <source>
        <dbReference type="EMBL" id="MDH4572548.1"/>
    </source>
</evidence>
<dbReference type="InterPro" id="IPR050902">
    <property type="entry name" value="ABC_Transporter_SBP"/>
</dbReference>
<evidence type="ECO:0000259" key="1">
    <source>
        <dbReference type="PROSITE" id="PS50983"/>
    </source>
</evidence>
<dbReference type="PROSITE" id="PS50983">
    <property type="entry name" value="FE_B12_PBP"/>
    <property type="match status" value="1"/>
</dbReference>
<proteinExistence type="predicted"/>
<dbReference type="Pfam" id="PF01497">
    <property type="entry name" value="Peripla_BP_2"/>
    <property type="match status" value="1"/>
</dbReference>
<reference evidence="2" key="1">
    <citation type="journal article" date="2015" name="Antonie Van Leeuwenhoek">
        <title>Comparative 16S rRNA signatures and multilocus sequence analysis for the genus Salinicola and description of Salinicola acroporae sp. nov., isolated from coral Acropora digitifera.</title>
        <authorList>
            <person name="Lepcha R.T."/>
            <person name="Poddar A."/>
            <person name="Schumann P."/>
            <person name="Das S.K."/>
        </authorList>
    </citation>
    <scope>NUCLEOTIDE SEQUENCE</scope>
    <source>
        <strain evidence="2">S4-41</strain>
    </source>
</reference>
<sequence>MATLLPPSTQASEIVDMRGRTVEVPDEIDKLSIDDGRYLVALSLLVPDPVDLLAAWPRDINRLGRASYERYREAFPALDGLPSVASSADNFDIESVLAAAPDVAVVSLGRGPTDAQVAQLQAAGIAVVFIDFFTDPLEHQSRSLRILGRLTGHESQAEAYLAFRREHLERISARLGDDTPAPSVFLEAHAGITNDCCFSAGNGGVGQYIDFVGGHNIGADVLDRASGKLSLEYVIASDPDVYIATGGPDLQRSDGLVLGGEVDAATARESLERVTQRPGIAQLTAVKTGNVHGLAHQLLNSPLDIVAIEAFARWIHPQRFADIDPGVTLETINRRFLAVPYEGTGWIDLAASR</sequence>
<keyword evidence="3" id="KW-1185">Reference proteome</keyword>
<reference evidence="2" key="2">
    <citation type="submission" date="2017-11" db="EMBL/GenBank/DDBJ databases">
        <authorList>
            <person name="Das S.K."/>
        </authorList>
    </citation>
    <scope>NUCLEOTIDE SEQUENCE</scope>
    <source>
        <strain evidence="2">S4-41</strain>
    </source>
</reference>
<organism evidence="2 3">
    <name type="scientific">Salinicola acroporae</name>
    <dbReference type="NCBI Taxonomy" id="1541440"/>
    <lineage>
        <taxon>Bacteria</taxon>
        <taxon>Pseudomonadati</taxon>
        <taxon>Pseudomonadota</taxon>
        <taxon>Gammaproteobacteria</taxon>
        <taxon>Oceanospirillales</taxon>
        <taxon>Halomonadaceae</taxon>
        <taxon>Salinicola</taxon>
    </lineage>
</organism>
<comment type="caution">
    <text evidence="2">The sequence shown here is derived from an EMBL/GenBank/DDBJ whole genome shotgun (WGS) entry which is preliminary data.</text>
</comment>
<protein>
    <submittedName>
        <fullName evidence="2">ABC transporter substrate-binding protein</fullName>
    </submittedName>
</protein>
<dbReference type="SUPFAM" id="SSF53807">
    <property type="entry name" value="Helical backbone' metal receptor"/>
    <property type="match status" value="1"/>
</dbReference>
<dbReference type="PANTHER" id="PTHR30535">
    <property type="entry name" value="VITAMIN B12-BINDING PROTEIN"/>
    <property type="match status" value="1"/>
</dbReference>
<evidence type="ECO:0000313" key="3">
    <source>
        <dbReference type="Proteomes" id="UP001162135"/>
    </source>
</evidence>
<name>A0ABT6I4Z6_9GAMM</name>
<dbReference type="InterPro" id="IPR002491">
    <property type="entry name" value="ABC_transptr_periplasmic_BD"/>
</dbReference>
<gene>
    <name evidence="2" type="ORF">CUR86_08820</name>
</gene>
<dbReference type="PANTHER" id="PTHR30535:SF34">
    <property type="entry name" value="MOLYBDATE-BINDING PROTEIN MOLA"/>
    <property type="match status" value="1"/>
</dbReference>
<dbReference type="Gene3D" id="3.40.50.1980">
    <property type="entry name" value="Nitrogenase molybdenum iron protein domain"/>
    <property type="match status" value="2"/>
</dbReference>
<feature type="domain" description="Fe/B12 periplasmic-binding" evidence="1">
    <location>
        <begin position="38"/>
        <end position="323"/>
    </location>
</feature>